<accession>A0A918XRL6</accession>
<feature type="region of interest" description="Disordered" evidence="1">
    <location>
        <begin position="56"/>
        <end position="76"/>
    </location>
</feature>
<proteinExistence type="predicted"/>
<reference evidence="2" key="2">
    <citation type="submission" date="2020-09" db="EMBL/GenBank/DDBJ databases">
        <authorList>
            <person name="Sun Q."/>
            <person name="Kim S."/>
        </authorList>
    </citation>
    <scope>NUCLEOTIDE SEQUENCE</scope>
    <source>
        <strain evidence="2">KCTC 42651</strain>
    </source>
</reference>
<protein>
    <submittedName>
        <fullName evidence="2">Uncharacterized protein</fullName>
    </submittedName>
</protein>
<evidence type="ECO:0000256" key="1">
    <source>
        <dbReference type="SAM" id="MobiDB-lite"/>
    </source>
</evidence>
<dbReference type="EMBL" id="BMZS01000004">
    <property type="protein sequence ID" value="GHD49772.1"/>
    <property type="molecule type" value="Genomic_DNA"/>
</dbReference>
<dbReference type="AlphaFoldDB" id="A0A918XRL6"/>
<reference evidence="2" key="1">
    <citation type="journal article" date="2014" name="Int. J. Syst. Evol. Microbiol.">
        <title>Complete genome sequence of Corynebacterium casei LMG S-19264T (=DSM 44701T), isolated from a smear-ripened cheese.</title>
        <authorList>
            <consortium name="US DOE Joint Genome Institute (JGI-PGF)"/>
            <person name="Walter F."/>
            <person name="Albersmeier A."/>
            <person name="Kalinowski J."/>
            <person name="Ruckert C."/>
        </authorList>
    </citation>
    <scope>NUCLEOTIDE SEQUENCE</scope>
    <source>
        <strain evidence="2">KCTC 42651</strain>
    </source>
</reference>
<sequence length="131" mass="15012">MARSVLPVTMARYLQVRSERLWRGYMRQRRQKFEERVTIDDLANAYDRTMAGRPVRLPAARPAPGRGSAKPRSFTVSQGDVRLSRLKARAEGIRFALQYENQSAAQAKVLRQILHNLELAIRGMEMTLRGT</sequence>
<gene>
    <name evidence="2" type="ORF">GCM10017083_22470</name>
</gene>
<evidence type="ECO:0000313" key="3">
    <source>
        <dbReference type="Proteomes" id="UP000630353"/>
    </source>
</evidence>
<organism evidence="2 3">
    <name type="scientific">Thalassobaculum fulvum</name>
    <dbReference type="NCBI Taxonomy" id="1633335"/>
    <lineage>
        <taxon>Bacteria</taxon>
        <taxon>Pseudomonadati</taxon>
        <taxon>Pseudomonadota</taxon>
        <taxon>Alphaproteobacteria</taxon>
        <taxon>Rhodospirillales</taxon>
        <taxon>Thalassobaculaceae</taxon>
        <taxon>Thalassobaculum</taxon>
    </lineage>
</organism>
<evidence type="ECO:0000313" key="2">
    <source>
        <dbReference type="EMBL" id="GHD49772.1"/>
    </source>
</evidence>
<comment type="caution">
    <text evidence="2">The sequence shown here is derived from an EMBL/GenBank/DDBJ whole genome shotgun (WGS) entry which is preliminary data.</text>
</comment>
<feature type="compositionally biased region" description="Low complexity" evidence="1">
    <location>
        <begin position="56"/>
        <end position="72"/>
    </location>
</feature>
<keyword evidence="3" id="KW-1185">Reference proteome</keyword>
<dbReference type="Proteomes" id="UP000630353">
    <property type="component" value="Unassembled WGS sequence"/>
</dbReference>
<name>A0A918XRL6_9PROT</name>